<dbReference type="OMA" id="KWDESSI"/>
<name>A9UUI1_MONBE</name>
<feature type="region of interest" description="Disordered" evidence="1">
    <location>
        <begin position="22"/>
        <end position="93"/>
    </location>
</feature>
<accession>A9UUI1</accession>
<dbReference type="Gene3D" id="6.10.250.1050">
    <property type="match status" value="1"/>
</dbReference>
<reference evidence="2 3" key="1">
    <citation type="journal article" date="2008" name="Nature">
        <title>The genome of the choanoflagellate Monosiga brevicollis and the origin of metazoans.</title>
        <authorList>
            <consortium name="JGI Sequencing"/>
            <person name="King N."/>
            <person name="Westbrook M.J."/>
            <person name="Young S.L."/>
            <person name="Kuo A."/>
            <person name="Abedin M."/>
            <person name="Chapman J."/>
            <person name="Fairclough S."/>
            <person name="Hellsten U."/>
            <person name="Isogai Y."/>
            <person name="Letunic I."/>
            <person name="Marr M."/>
            <person name="Pincus D."/>
            <person name="Putnam N."/>
            <person name="Rokas A."/>
            <person name="Wright K.J."/>
            <person name="Zuzow R."/>
            <person name="Dirks W."/>
            <person name="Good M."/>
            <person name="Goodstein D."/>
            <person name="Lemons D."/>
            <person name="Li W."/>
            <person name="Lyons J.B."/>
            <person name="Morris A."/>
            <person name="Nichols S."/>
            <person name="Richter D.J."/>
            <person name="Salamov A."/>
            <person name="Bork P."/>
            <person name="Lim W.A."/>
            <person name="Manning G."/>
            <person name="Miller W.T."/>
            <person name="McGinnis W."/>
            <person name="Shapiro H."/>
            <person name="Tjian R."/>
            <person name="Grigoriev I.V."/>
            <person name="Rokhsar D."/>
        </authorList>
    </citation>
    <scope>NUCLEOTIDE SEQUENCE [LARGE SCALE GENOMIC DNA]</scope>
    <source>
        <strain evidence="3">MX1 / ATCC 50154</strain>
    </source>
</reference>
<dbReference type="Proteomes" id="UP000001357">
    <property type="component" value="Unassembled WGS sequence"/>
</dbReference>
<dbReference type="Pfam" id="PF04979">
    <property type="entry name" value="IPP-2"/>
    <property type="match status" value="1"/>
</dbReference>
<dbReference type="InParanoid" id="A9UUI1"/>
<organism evidence="2 3">
    <name type="scientific">Monosiga brevicollis</name>
    <name type="common">Choanoflagellate</name>
    <dbReference type="NCBI Taxonomy" id="81824"/>
    <lineage>
        <taxon>Eukaryota</taxon>
        <taxon>Choanoflagellata</taxon>
        <taxon>Craspedida</taxon>
        <taxon>Salpingoecidae</taxon>
        <taxon>Monosiga</taxon>
    </lineage>
</organism>
<evidence type="ECO:0000313" key="3">
    <source>
        <dbReference type="Proteomes" id="UP000001357"/>
    </source>
</evidence>
<feature type="compositionally biased region" description="Basic and acidic residues" evidence="1">
    <location>
        <begin position="22"/>
        <end position="35"/>
    </location>
</feature>
<protein>
    <recommendedName>
        <fullName evidence="4">Protein phosphatase inhibitor 2</fullName>
    </recommendedName>
</protein>
<dbReference type="GeneID" id="5889659"/>
<gene>
    <name evidence="2" type="ORF">MONBRDRAFT_36436</name>
</gene>
<evidence type="ECO:0008006" key="4">
    <source>
        <dbReference type="Google" id="ProtNLM"/>
    </source>
</evidence>
<dbReference type="InterPro" id="IPR007062">
    <property type="entry name" value="PPI-2"/>
</dbReference>
<dbReference type="FunCoup" id="A9UUI1">
    <property type="interactions" value="567"/>
</dbReference>
<proteinExistence type="predicted"/>
<dbReference type="GO" id="GO:0004864">
    <property type="term" value="F:protein phosphatase inhibitor activity"/>
    <property type="evidence" value="ECO:0000318"/>
    <property type="project" value="GO_Central"/>
</dbReference>
<dbReference type="PANTHER" id="PTHR12398">
    <property type="entry name" value="PROTEIN PHOSPHATASE INHIBITOR"/>
    <property type="match status" value="1"/>
</dbReference>
<dbReference type="STRING" id="81824.A9UUI1"/>
<evidence type="ECO:0000256" key="1">
    <source>
        <dbReference type="SAM" id="MobiDB-lite"/>
    </source>
</evidence>
<dbReference type="EMBL" id="CH991546">
    <property type="protein sequence ID" value="EDQ90907.1"/>
    <property type="molecule type" value="Genomic_DNA"/>
</dbReference>
<dbReference type="RefSeq" id="XP_001744204.1">
    <property type="nucleotide sequence ID" value="XM_001744152.1"/>
</dbReference>
<evidence type="ECO:0000313" key="2">
    <source>
        <dbReference type="EMBL" id="EDQ90907.1"/>
    </source>
</evidence>
<dbReference type="AlphaFoldDB" id="A9UUI1"/>
<dbReference type="KEGG" id="mbr:MONBRDRAFT_36436"/>
<dbReference type="PANTHER" id="PTHR12398:SF20">
    <property type="entry name" value="PROTEIN PHOSPHATASE 1 REGULATORY INHIBITOR SUBUNIT 2"/>
    <property type="match status" value="1"/>
</dbReference>
<keyword evidence="3" id="KW-1185">Reference proteome</keyword>
<dbReference type="GO" id="GO:0009966">
    <property type="term" value="P:regulation of signal transduction"/>
    <property type="evidence" value="ECO:0007669"/>
    <property type="project" value="InterPro"/>
</dbReference>
<dbReference type="eggNOG" id="KOG4041">
    <property type="taxonomic scope" value="Eukaryota"/>
</dbReference>
<dbReference type="GO" id="GO:0035556">
    <property type="term" value="P:intracellular signal transduction"/>
    <property type="evidence" value="ECO:0000318"/>
    <property type="project" value="GO_Central"/>
</dbReference>
<sequence length="133" mass="14979">MAAASGKEGVKWDEQNIKETYHPADKDYGHMKIDEPDTPYAPPLEAHEVPDFDLDGGEGHALPSIDKDSVAANPNVVEEGEWAHGGREDMSLKERIEEHDKFAEKRKDHYDMKAAMMRARALMAEEDEEDADE</sequence>
<feature type="compositionally biased region" description="Basic and acidic residues" evidence="1">
    <location>
        <begin position="81"/>
        <end position="93"/>
    </location>
</feature>